<dbReference type="Proteomes" id="UP000326757">
    <property type="component" value="Unassembled WGS sequence"/>
</dbReference>
<comment type="caution">
    <text evidence="5">The sequence shown here is derived from an EMBL/GenBank/DDBJ whole genome shotgun (WGS) entry which is preliminary data.</text>
</comment>
<proteinExistence type="inferred from homology"/>
<dbReference type="GO" id="GO:0055129">
    <property type="term" value="P:L-proline biosynthetic process"/>
    <property type="evidence" value="ECO:0007669"/>
    <property type="project" value="TreeGrafter"/>
</dbReference>
<reference evidence="5 6" key="1">
    <citation type="submission" date="2019-06" db="EMBL/GenBank/DDBJ databases">
        <title>Genome Sequence of the Brown Rot Fungal Pathogen Monilinia laxa.</title>
        <authorList>
            <person name="De Miccolis Angelini R.M."/>
            <person name="Landi L."/>
            <person name="Abate D."/>
            <person name="Pollastro S."/>
            <person name="Romanazzi G."/>
            <person name="Faretra F."/>
        </authorList>
    </citation>
    <scope>NUCLEOTIDE SEQUENCE [LARGE SCALE GENOMIC DNA]</scope>
    <source>
        <strain evidence="5 6">Mlax316</strain>
    </source>
</reference>
<dbReference type="Gene3D" id="3.40.50.720">
    <property type="entry name" value="NAD(P)-binding Rossmann-like Domain"/>
    <property type="match status" value="1"/>
</dbReference>
<evidence type="ECO:0000256" key="1">
    <source>
        <dbReference type="ARBA" id="ARBA00005525"/>
    </source>
</evidence>
<keyword evidence="3" id="KW-1133">Transmembrane helix</keyword>
<dbReference type="PANTHER" id="PTHR11645">
    <property type="entry name" value="PYRROLINE-5-CARBOXYLATE REDUCTASE"/>
    <property type="match status" value="1"/>
</dbReference>
<organism evidence="5 6">
    <name type="scientific">Monilinia laxa</name>
    <name type="common">Brown rot fungus</name>
    <name type="synonym">Sclerotinia laxa</name>
    <dbReference type="NCBI Taxonomy" id="61186"/>
    <lineage>
        <taxon>Eukaryota</taxon>
        <taxon>Fungi</taxon>
        <taxon>Dikarya</taxon>
        <taxon>Ascomycota</taxon>
        <taxon>Pezizomycotina</taxon>
        <taxon>Leotiomycetes</taxon>
        <taxon>Helotiales</taxon>
        <taxon>Sclerotiniaceae</taxon>
        <taxon>Monilinia</taxon>
    </lineage>
</organism>
<accession>A0A5N6KBY8</accession>
<dbReference type="InterPro" id="IPR036291">
    <property type="entry name" value="NAD(P)-bd_dom_sf"/>
</dbReference>
<feature type="region of interest" description="Disordered" evidence="2">
    <location>
        <begin position="152"/>
        <end position="174"/>
    </location>
</feature>
<evidence type="ECO:0000313" key="6">
    <source>
        <dbReference type="Proteomes" id="UP000326757"/>
    </source>
</evidence>
<protein>
    <recommendedName>
        <fullName evidence="4">Pyrroline-5-carboxylate reductase catalytic N-terminal domain-containing protein</fullName>
    </recommendedName>
</protein>
<name>A0A5N6KBY8_MONLA</name>
<dbReference type="GO" id="GO:0004735">
    <property type="term" value="F:pyrroline-5-carboxylate reductase activity"/>
    <property type="evidence" value="ECO:0007669"/>
    <property type="project" value="TreeGrafter"/>
</dbReference>
<evidence type="ECO:0000256" key="2">
    <source>
        <dbReference type="SAM" id="MobiDB-lite"/>
    </source>
</evidence>
<dbReference type="InterPro" id="IPR028939">
    <property type="entry name" value="P5C_Rdtase_cat_N"/>
</dbReference>
<keyword evidence="6" id="KW-1185">Reference proteome</keyword>
<dbReference type="Pfam" id="PF03807">
    <property type="entry name" value="F420_oxidored"/>
    <property type="match status" value="1"/>
</dbReference>
<dbReference type="AlphaFoldDB" id="A0A5N6KBY8"/>
<dbReference type="SUPFAM" id="SSF51735">
    <property type="entry name" value="NAD(P)-binding Rossmann-fold domains"/>
    <property type="match status" value="1"/>
</dbReference>
<feature type="domain" description="Pyrroline-5-carboxylate reductase catalytic N-terminal" evidence="4">
    <location>
        <begin position="24"/>
        <end position="133"/>
    </location>
</feature>
<dbReference type="EMBL" id="VIGI01000004">
    <property type="protein sequence ID" value="KAB8300884.1"/>
    <property type="molecule type" value="Genomic_DNA"/>
</dbReference>
<keyword evidence="3" id="KW-0472">Membrane</keyword>
<dbReference type="OrthoDB" id="10263291at2759"/>
<evidence type="ECO:0000259" key="4">
    <source>
        <dbReference type="Pfam" id="PF03807"/>
    </source>
</evidence>
<evidence type="ECO:0000256" key="3">
    <source>
        <dbReference type="SAM" id="Phobius"/>
    </source>
</evidence>
<sequence length="174" mass="18423">MFSTPPSSDLVLSPKDNENGGFALAIIGCGTMGTSILTGILNAKAKGASTDSNINRFIATVHTMTSMERLRTQFHARESRIHILVGDDGVLQAMQKADIVLLSCKPYMIEGILALSGAREALMGKLVISVAAGPGSWENDSRARNCGARCGKGQGKGHQPIRDDHCPRNAKFGG</sequence>
<comment type="similarity">
    <text evidence="1">Belongs to the pyrroline-5-carboxylate reductase family.</text>
</comment>
<keyword evidence="3" id="KW-0812">Transmembrane</keyword>
<evidence type="ECO:0000313" key="5">
    <source>
        <dbReference type="EMBL" id="KAB8300884.1"/>
    </source>
</evidence>
<gene>
    <name evidence="5" type="ORF">EYC80_002812</name>
</gene>
<dbReference type="PANTHER" id="PTHR11645:SF65">
    <property type="entry name" value="HYPOTHETICAL PYRROLINE-5-CARBOXYLATE REDUCTASE (EUROFUNG)"/>
    <property type="match status" value="1"/>
</dbReference>
<feature type="transmembrane region" description="Helical" evidence="3">
    <location>
        <begin position="20"/>
        <end position="41"/>
    </location>
</feature>